<accession>A0A1I5Z0N0</accession>
<sequence>MTPYSGIHHKAAPGSSDSICPLPGWDKRPDGTHGAARNGKRAAVARLAPGAAVPCRSGRDVRELLAPDAPSHLLPIVEALLSGQTDEAASKRLGISPRTFSRRVAELLDHLNVATRFQGGVELVRRGCQSCFARDEAR</sequence>
<dbReference type="AlphaFoldDB" id="A0A1I5Z0N0"/>
<dbReference type="EMBL" id="FOVH01000046">
    <property type="protein sequence ID" value="SFQ50078.1"/>
    <property type="molecule type" value="Genomic_DNA"/>
</dbReference>
<proteinExistence type="predicted"/>
<protein>
    <recommendedName>
        <fullName evidence="4">Regulatory protein, luxR family</fullName>
    </recommendedName>
</protein>
<dbReference type="Gene3D" id="1.10.10.10">
    <property type="entry name" value="Winged helix-like DNA-binding domain superfamily/Winged helix DNA-binding domain"/>
    <property type="match status" value="1"/>
</dbReference>
<evidence type="ECO:0000313" key="2">
    <source>
        <dbReference type="EMBL" id="SFQ50078.1"/>
    </source>
</evidence>
<evidence type="ECO:0000313" key="3">
    <source>
        <dbReference type="Proteomes" id="UP000183413"/>
    </source>
</evidence>
<gene>
    <name evidence="2" type="ORF">SAMN04489713_1462</name>
</gene>
<feature type="region of interest" description="Disordered" evidence="1">
    <location>
        <begin position="1"/>
        <end position="39"/>
    </location>
</feature>
<evidence type="ECO:0008006" key="4">
    <source>
        <dbReference type="Google" id="ProtNLM"/>
    </source>
</evidence>
<evidence type="ECO:0000256" key="1">
    <source>
        <dbReference type="SAM" id="MobiDB-lite"/>
    </source>
</evidence>
<dbReference type="InParanoid" id="A0A1I5Z0N0"/>
<keyword evidence="3" id="KW-1185">Reference proteome</keyword>
<dbReference type="Proteomes" id="UP000183413">
    <property type="component" value="Unassembled WGS sequence"/>
</dbReference>
<reference evidence="2 3" key="1">
    <citation type="submission" date="2016-10" db="EMBL/GenBank/DDBJ databases">
        <authorList>
            <person name="de Groot N.N."/>
        </authorList>
    </citation>
    <scope>NUCLEOTIDE SEQUENCE [LARGE SCALE GENOMIC DNA]</scope>
    <source>
        <strain evidence="2 3">DSM 43067</strain>
    </source>
</reference>
<dbReference type="STRING" id="1993.SAMN04489713_1462"/>
<organism evidence="2 3">
    <name type="scientific">Actinomadura madurae</name>
    <dbReference type="NCBI Taxonomy" id="1993"/>
    <lineage>
        <taxon>Bacteria</taxon>
        <taxon>Bacillati</taxon>
        <taxon>Actinomycetota</taxon>
        <taxon>Actinomycetes</taxon>
        <taxon>Streptosporangiales</taxon>
        <taxon>Thermomonosporaceae</taxon>
        <taxon>Actinomadura</taxon>
    </lineage>
</organism>
<name>A0A1I5Z0N0_9ACTN</name>
<dbReference type="InterPro" id="IPR036388">
    <property type="entry name" value="WH-like_DNA-bd_sf"/>
</dbReference>